<reference evidence="2 4" key="1">
    <citation type="submission" date="2018-09" db="EMBL/GenBank/DDBJ databases">
        <title>Complete genome sequence of the hydrocarbonoclastic bacterium Alcaligenes aquatilis QD168, isolated from a crude-oil polluted marine sediment of Central Chile.</title>
        <authorList>
            <person name="Duran R.E."/>
            <person name="Barra B."/>
            <person name="Salva-Serra F."/>
            <person name="Mendez V."/>
            <person name="Moore E.R.B."/>
            <person name="Seeger M."/>
        </authorList>
    </citation>
    <scope>NUCLEOTIDE SEQUENCE [LARGE SCALE GENOMIC DNA]</scope>
    <source>
        <strain evidence="2 4">QD168</strain>
    </source>
</reference>
<evidence type="ECO:0000313" key="4">
    <source>
        <dbReference type="Proteomes" id="UP000268070"/>
    </source>
</evidence>
<dbReference type="PROSITE" id="PS51257">
    <property type="entry name" value="PROKAR_LIPOPROTEIN"/>
    <property type="match status" value="1"/>
</dbReference>
<gene>
    <name evidence="2" type="ORF">D3M96_08895</name>
    <name evidence="3" type="ORF">MTR80_07010</name>
</gene>
<organism evidence="2 4">
    <name type="scientific">Alcaligenes aquatilis</name>
    <dbReference type="NCBI Taxonomy" id="323284"/>
    <lineage>
        <taxon>Bacteria</taxon>
        <taxon>Pseudomonadati</taxon>
        <taxon>Pseudomonadota</taxon>
        <taxon>Betaproteobacteria</taxon>
        <taxon>Burkholderiales</taxon>
        <taxon>Alcaligenaceae</taxon>
        <taxon>Alcaligenes</taxon>
    </lineage>
</organism>
<evidence type="ECO:0000313" key="3">
    <source>
        <dbReference type="EMBL" id="UQN37448.1"/>
    </source>
</evidence>
<keyword evidence="5" id="KW-1185">Reference proteome</keyword>
<keyword evidence="1" id="KW-0732">Signal</keyword>
<evidence type="ECO:0000256" key="1">
    <source>
        <dbReference type="SAM" id="SignalP"/>
    </source>
</evidence>
<evidence type="ECO:0008006" key="6">
    <source>
        <dbReference type="Google" id="ProtNLM"/>
    </source>
</evidence>
<accession>A0A3G2HU32</accession>
<protein>
    <recommendedName>
        <fullName evidence="6">Lipoprotein</fullName>
    </recommendedName>
</protein>
<dbReference type="Proteomes" id="UP000831759">
    <property type="component" value="Chromosome"/>
</dbReference>
<dbReference type="EMBL" id="CP094619">
    <property type="protein sequence ID" value="UQN37448.1"/>
    <property type="molecule type" value="Genomic_DNA"/>
</dbReference>
<dbReference type="GeneID" id="96868675"/>
<feature type="signal peptide" evidence="1">
    <location>
        <begin position="1"/>
        <end position="25"/>
    </location>
</feature>
<sequence length="80" mass="8789">MMLRRLIQGAAVIGLTALMAACSSAKPGGGPVSKLFNECTWDRESCMHEGRYEAGESEYAEREARDLNRQSAARLRRSGL</sequence>
<name>A0A3G2HU32_9BURK</name>
<feature type="chain" id="PRO_5044593419" description="Lipoprotein" evidence="1">
    <location>
        <begin position="26"/>
        <end position="80"/>
    </location>
</feature>
<proteinExistence type="predicted"/>
<evidence type="ECO:0000313" key="5">
    <source>
        <dbReference type="Proteomes" id="UP000831759"/>
    </source>
</evidence>
<dbReference type="RefSeq" id="WP_094196415.1">
    <property type="nucleotide sequence ID" value="NZ_CP022390.1"/>
</dbReference>
<dbReference type="EMBL" id="CP032153">
    <property type="protein sequence ID" value="AYN20633.1"/>
    <property type="molecule type" value="Genomic_DNA"/>
</dbReference>
<evidence type="ECO:0000313" key="2">
    <source>
        <dbReference type="EMBL" id="AYN20633.1"/>
    </source>
</evidence>
<dbReference type="OrthoDB" id="8665323at2"/>
<dbReference type="KEGG" id="aaqu:D3M96_08895"/>
<dbReference type="AlphaFoldDB" id="A0A3G2HU32"/>
<dbReference type="Proteomes" id="UP000268070">
    <property type="component" value="Chromosome"/>
</dbReference>
<accession>A0A3R9ARL7</accession>
<reference evidence="3 5" key="2">
    <citation type="journal article" date="2022" name="Int. J. Syst. Evol. Microbiol.">
        <title>Characterization of Alcaligenes aquatilis as a novel member of heterotrophic nitrifier-aerobic denitrifier and its performance in treating piggery wastewater.</title>
        <authorList>
            <person name="Cao X."/>
            <person name="Zhao B."/>
            <person name="Wu Y."/>
            <person name="Huang J."/>
            <person name="Wang H."/>
            <person name="Sun X."/>
            <person name="Li S."/>
        </authorList>
    </citation>
    <scope>NUCLEOTIDE SEQUENCE [LARGE SCALE GENOMIC DNA]</scope>
    <source>
        <strain evidence="3 5">AS1</strain>
    </source>
</reference>